<evidence type="ECO:0000313" key="3">
    <source>
        <dbReference type="EMBL" id="KKT96678.1"/>
    </source>
</evidence>
<protein>
    <submittedName>
        <fullName evidence="3">Cell envelope-related function transcriptional attenuator</fullName>
    </submittedName>
</protein>
<comment type="caution">
    <text evidence="3">The sequence shown here is derived from an EMBL/GenBank/DDBJ whole genome shotgun (WGS) entry which is preliminary data.</text>
</comment>
<dbReference type="Gene3D" id="3.40.630.190">
    <property type="entry name" value="LCP protein"/>
    <property type="match status" value="1"/>
</dbReference>
<dbReference type="InterPro" id="IPR050922">
    <property type="entry name" value="LytR/CpsA/Psr_CW_biosynth"/>
</dbReference>
<name>A0A0G1LLA2_9BACT</name>
<dbReference type="PANTHER" id="PTHR33392">
    <property type="entry name" value="POLYISOPRENYL-TEICHOIC ACID--PEPTIDOGLYCAN TEICHOIC ACID TRANSFERASE TAGU"/>
    <property type="match status" value="1"/>
</dbReference>
<dbReference type="Pfam" id="PF03816">
    <property type="entry name" value="LytR_cpsA_psr"/>
    <property type="match status" value="1"/>
</dbReference>
<gene>
    <name evidence="3" type="ORF">UW99_C0052G0002</name>
</gene>
<organism evidence="3 4">
    <name type="scientific">Candidatus Collierbacteria bacterium GW2011_GWC2_45_15</name>
    <dbReference type="NCBI Taxonomy" id="1618394"/>
    <lineage>
        <taxon>Bacteria</taxon>
        <taxon>Candidatus Collieribacteriota</taxon>
    </lineage>
</organism>
<reference evidence="3 4" key="1">
    <citation type="journal article" date="2015" name="Nature">
        <title>rRNA introns, odd ribosomes, and small enigmatic genomes across a large radiation of phyla.</title>
        <authorList>
            <person name="Brown C.T."/>
            <person name="Hug L.A."/>
            <person name="Thomas B.C."/>
            <person name="Sharon I."/>
            <person name="Castelle C.J."/>
            <person name="Singh A."/>
            <person name="Wilkins M.J."/>
            <person name="Williams K.H."/>
            <person name="Banfield J.F."/>
        </authorList>
    </citation>
    <scope>NUCLEOTIDE SEQUENCE [LARGE SCALE GENOMIC DNA]</scope>
</reference>
<evidence type="ECO:0000259" key="2">
    <source>
        <dbReference type="Pfam" id="PF03816"/>
    </source>
</evidence>
<dbReference type="PANTHER" id="PTHR33392:SF6">
    <property type="entry name" value="POLYISOPRENYL-TEICHOIC ACID--PEPTIDOGLYCAN TEICHOIC ACID TRANSFERASE TAGU"/>
    <property type="match status" value="1"/>
</dbReference>
<dbReference type="InterPro" id="IPR004474">
    <property type="entry name" value="LytR_CpsA_psr"/>
</dbReference>
<sequence>MDGDTALKFVRSRHSTGESGTDFDRGKRQQIVISALKEKVLTPDFLLNEKKVSDLLDLINSRLRTNLKPELYPTLAKLAIDMQGKPIKNIVLSDRPDENGITILYNPPVYQYAGQWVLIPKQNNWSALKQYIQNRLDGTQ</sequence>
<comment type="similarity">
    <text evidence="1">Belongs to the LytR/CpsA/Psr (LCP) family.</text>
</comment>
<accession>A0A0G1LLA2</accession>
<evidence type="ECO:0000313" key="4">
    <source>
        <dbReference type="Proteomes" id="UP000034214"/>
    </source>
</evidence>
<feature type="domain" description="Cell envelope-related transcriptional attenuator" evidence="2">
    <location>
        <begin position="1"/>
        <end position="40"/>
    </location>
</feature>
<evidence type="ECO:0000256" key="1">
    <source>
        <dbReference type="ARBA" id="ARBA00006068"/>
    </source>
</evidence>
<dbReference type="EMBL" id="LCKM01000052">
    <property type="protein sequence ID" value="KKT96678.1"/>
    <property type="molecule type" value="Genomic_DNA"/>
</dbReference>
<dbReference type="AlphaFoldDB" id="A0A0G1LLA2"/>
<proteinExistence type="inferred from homology"/>
<dbReference type="Proteomes" id="UP000034214">
    <property type="component" value="Unassembled WGS sequence"/>
</dbReference>